<proteinExistence type="predicted"/>
<dbReference type="Proteomes" id="UP000215914">
    <property type="component" value="Chromosome 9"/>
</dbReference>
<evidence type="ECO:0000256" key="11">
    <source>
        <dbReference type="SAM" id="Phobius"/>
    </source>
</evidence>
<dbReference type="EMBL" id="CM007898">
    <property type="protein sequence ID" value="OTG15174.1"/>
    <property type="molecule type" value="Genomic_DNA"/>
</dbReference>
<keyword evidence="16" id="KW-1185">Reference proteome</keyword>
<dbReference type="SUPFAM" id="SSF53850">
    <property type="entry name" value="Periplasmic binding protein-like II"/>
    <property type="match status" value="1"/>
</dbReference>
<name>A0A251TW89_HELAN</name>
<sequence>MFVWLFVVLILISSYTATLTSLLTVKQFELASKGGTVGFHGYGGVTVSNTNLTDYKQRPYYSYADYVDALTKGGKHGGADTIVDEVPYIKMFLGKYSNGEYAMVSSEPVTSGFAFIFSKGSPLVNDISREIARIREDGTLKILEKKWFDTEFHMLLEDSSTKPKTLSLDRLGGLFVISVASSCLALIISVIYLIRAKMEILSIMSYLAGRRLMSTISHLFHRKEIYRC</sequence>
<dbReference type="InterPro" id="IPR001320">
    <property type="entry name" value="Iontro_rcpt_C"/>
</dbReference>
<evidence type="ECO:0000256" key="2">
    <source>
        <dbReference type="ARBA" id="ARBA00022448"/>
    </source>
</evidence>
<evidence type="ECO:0000256" key="8">
    <source>
        <dbReference type="ARBA" id="ARBA00023180"/>
    </source>
</evidence>
<keyword evidence="6 11" id="KW-0472">Membrane</keyword>
<keyword evidence="12" id="KW-0732">Signal</keyword>
<evidence type="ECO:0000259" key="13">
    <source>
        <dbReference type="Pfam" id="PF00060"/>
    </source>
</evidence>
<keyword evidence="10" id="KW-0407">Ion channel</keyword>
<keyword evidence="8" id="KW-0325">Glycoprotein</keyword>
<evidence type="ECO:0000256" key="4">
    <source>
        <dbReference type="ARBA" id="ARBA00022989"/>
    </source>
</evidence>
<feature type="signal peptide" evidence="12">
    <location>
        <begin position="1"/>
        <end position="17"/>
    </location>
</feature>
<feature type="domain" description="Ionotropic glutamate receptor C-terminal" evidence="13">
    <location>
        <begin position="1"/>
        <end position="179"/>
    </location>
</feature>
<reference evidence="14 16" key="1">
    <citation type="journal article" date="2017" name="Nature">
        <title>The sunflower genome provides insights into oil metabolism, flowering and Asterid evolution.</title>
        <authorList>
            <person name="Badouin H."/>
            <person name="Gouzy J."/>
            <person name="Grassa C.J."/>
            <person name="Murat F."/>
            <person name="Staton S.E."/>
            <person name="Cottret L."/>
            <person name="Lelandais-Briere C."/>
            <person name="Owens G.L."/>
            <person name="Carrere S."/>
            <person name="Mayjonade B."/>
            <person name="Legrand L."/>
            <person name="Gill N."/>
            <person name="Kane N.C."/>
            <person name="Bowers J.E."/>
            <person name="Hubner S."/>
            <person name="Bellec A."/>
            <person name="Berard A."/>
            <person name="Berges H."/>
            <person name="Blanchet N."/>
            <person name="Boniface M.C."/>
            <person name="Brunel D."/>
            <person name="Catrice O."/>
            <person name="Chaidir N."/>
            <person name="Claudel C."/>
            <person name="Donnadieu C."/>
            <person name="Faraut T."/>
            <person name="Fievet G."/>
            <person name="Helmstetter N."/>
            <person name="King M."/>
            <person name="Knapp S.J."/>
            <person name="Lai Z."/>
            <person name="Le Paslier M.C."/>
            <person name="Lippi Y."/>
            <person name="Lorenzon L."/>
            <person name="Mandel J.R."/>
            <person name="Marage G."/>
            <person name="Marchand G."/>
            <person name="Marquand E."/>
            <person name="Bret-Mestries E."/>
            <person name="Morien E."/>
            <person name="Nambeesan S."/>
            <person name="Nguyen T."/>
            <person name="Pegot-Espagnet P."/>
            <person name="Pouilly N."/>
            <person name="Raftis F."/>
            <person name="Sallet E."/>
            <person name="Schiex T."/>
            <person name="Thomas J."/>
            <person name="Vandecasteele C."/>
            <person name="Vares D."/>
            <person name="Vear F."/>
            <person name="Vautrin S."/>
            <person name="Crespi M."/>
            <person name="Mangin B."/>
            <person name="Burke J.M."/>
            <person name="Salse J."/>
            <person name="Munos S."/>
            <person name="Vincourt P."/>
            <person name="Rieseberg L.H."/>
            <person name="Langlade N.B."/>
        </authorList>
    </citation>
    <scope>NUCLEOTIDE SEQUENCE [LARGE SCALE GENOMIC DNA]</scope>
    <source>
        <strain evidence="16">cv. SF193</strain>
        <tissue evidence="14">Leaves</tissue>
    </source>
</reference>
<reference evidence="15" key="2">
    <citation type="submission" date="2017-02" db="EMBL/GenBank/DDBJ databases">
        <title>Sunflower complete genome.</title>
        <authorList>
            <person name="Langlade N."/>
            <person name="Munos S."/>
        </authorList>
    </citation>
    <scope>NUCLEOTIDE SEQUENCE [LARGE SCALE GENOMIC DNA]</scope>
    <source>
        <tissue evidence="15">Leaves</tissue>
    </source>
</reference>
<feature type="transmembrane region" description="Helical" evidence="11">
    <location>
        <begin position="171"/>
        <end position="194"/>
    </location>
</feature>
<keyword evidence="5" id="KW-0406">Ion transport</keyword>
<comment type="subcellular location">
    <subcellularLocation>
        <location evidence="1">Membrane</location>
        <topology evidence="1">Multi-pass membrane protein</topology>
    </subcellularLocation>
</comment>
<evidence type="ECO:0000256" key="10">
    <source>
        <dbReference type="ARBA" id="ARBA00023303"/>
    </source>
</evidence>
<gene>
    <name evidence="15" type="ORF">HannXRQ_Chr09g0257571</name>
    <name evidence="14" type="ORF">HanXRQr2_Chr06g0263481</name>
</gene>
<dbReference type="GO" id="GO:0016020">
    <property type="term" value="C:membrane"/>
    <property type="evidence" value="ECO:0007669"/>
    <property type="project" value="UniProtKB-SubCell"/>
</dbReference>
<feature type="chain" id="PRO_5012242247" evidence="12">
    <location>
        <begin position="18"/>
        <end position="228"/>
    </location>
</feature>
<evidence type="ECO:0000256" key="3">
    <source>
        <dbReference type="ARBA" id="ARBA00022692"/>
    </source>
</evidence>
<dbReference type="Gene3D" id="3.40.190.10">
    <property type="entry name" value="Periplasmic binding protein-like II"/>
    <property type="match status" value="1"/>
</dbReference>
<organism evidence="15 16">
    <name type="scientific">Helianthus annuus</name>
    <name type="common">Common sunflower</name>
    <dbReference type="NCBI Taxonomy" id="4232"/>
    <lineage>
        <taxon>Eukaryota</taxon>
        <taxon>Viridiplantae</taxon>
        <taxon>Streptophyta</taxon>
        <taxon>Embryophyta</taxon>
        <taxon>Tracheophyta</taxon>
        <taxon>Spermatophyta</taxon>
        <taxon>Magnoliopsida</taxon>
        <taxon>eudicotyledons</taxon>
        <taxon>Gunneridae</taxon>
        <taxon>Pentapetalae</taxon>
        <taxon>asterids</taxon>
        <taxon>campanulids</taxon>
        <taxon>Asterales</taxon>
        <taxon>Asteraceae</taxon>
        <taxon>Asteroideae</taxon>
        <taxon>Heliantheae alliance</taxon>
        <taxon>Heliantheae</taxon>
        <taxon>Helianthus</taxon>
    </lineage>
</organism>
<dbReference type="GO" id="GO:0015276">
    <property type="term" value="F:ligand-gated monoatomic ion channel activity"/>
    <property type="evidence" value="ECO:0007669"/>
    <property type="project" value="InterPro"/>
</dbReference>
<dbReference type="PANTHER" id="PTHR18966">
    <property type="entry name" value="IONOTROPIC GLUTAMATE RECEPTOR"/>
    <property type="match status" value="1"/>
</dbReference>
<dbReference type="Pfam" id="PF00060">
    <property type="entry name" value="Lig_chan"/>
    <property type="match status" value="1"/>
</dbReference>
<keyword evidence="4 11" id="KW-1133">Transmembrane helix</keyword>
<evidence type="ECO:0000256" key="7">
    <source>
        <dbReference type="ARBA" id="ARBA00023170"/>
    </source>
</evidence>
<dbReference type="Gene3D" id="1.10.287.70">
    <property type="match status" value="1"/>
</dbReference>
<keyword evidence="2" id="KW-0813">Transport</keyword>
<accession>A0A251TW89</accession>
<keyword evidence="9" id="KW-1071">Ligand-gated ion channel</keyword>
<protein>
    <submittedName>
        <fullName evidence="14 15">Ionotropic glutamate receptor, metazoa</fullName>
    </submittedName>
</protein>
<dbReference type="AlphaFoldDB" id="A0A251TW89"/>
<evidence type="ECO:0000256" key="12">
    <source>
        <dbReference type="SAM" id="SignalP"/>
    </source>
</evidence>
<evidence type="ECO:0000313" key="14">
    <source>
        <dbReference type="EMBL" id="KAF5802775.1"/>
    </source>
</evidence>
<dbReference type="Gramene" id="mRNA:HanXRQr2_Chr06g0263481">
    <property type="protein sequence ID" value="mRNA:HanXRQr2_Chr06g0263481"/>
    <property type="gene ID" value="HanXRQr2_Chr06g0263481"/>
</dbReference>
<keyword evidence="3 11" id="KW-0812">Transmembrane</keyword>
<keyword evidence="7 15" id="KW-0675">Receptor</keyword>
<evidence type="ECO:0000313" key="16">
    <source>
        <dbReference type="Proteomes" id="UP000215914"/>
    </source>
</evidence>
<evidence type="ECO:0000256" key="6">
    <source>
        <dbReference type="ARBA" id="ARBA00023136"/>
    </source>
</evidence>
<evidence type="ECO:0000256" key="9">
    <source>
        <dbReference type="ARBA" id="ARBA00023286"/>
    </source>
</evidence>
<evidence type="ECO:0000256" key="5">
    <source>
        <dbReference type="ARBA" id="ARBA00023065"/>
    </source>
</evidence>
<evidence type="ECO:0000313" key="15">
    <source>
        <dbReference type="EMBL" id="OTG15174.1"/>
    </source>
</evidence>
<dbReference type="InParanoid" id="A0A251TW89"/>
<evidence type="ECO:0000256" key="1">
    <source>
        <dbReference type="ARBA" id="ARBA00004141"/>
    </source>
</evidence>
<dbReference type="EMBL" id="MNCJ02000321">
    <property type="protein sequence ID" value="KAF5802775.1"/>
    <property type="molecule type" value="Genomic_DNA"/>
</dbReference>
<dbReference type="InterPro" id="IPR015683">
    <property type="entry name" value="Ionotropic_Glu_rcpt"/>
</dbReference>
<reference evidence="14" key="3">
    <citation type="submission" date="2020-06" db="EMBL/GenBank/DDBJ databases">
        <title>Helianthus annuus Genome sequencing and assembly Release 2.</title>
        <authorList>
            <person name="Gouzy J."/>
            <person name="Langlade N."/>
            <person name="Munos S."/>
        </authorList>
    </citation>
    <scope>NUCLEOTIDE SEQUENCE</scope>
    <source>
        <tissue evidence="14">Leaves</tissue>
    </source>
</reference>
<dbReference type="OMA" id="ECSTIEI"/>